<keyword evidence="5 7" id="KW-0687">Ribonucleoprotein</keyword>
<evidence type="ECO:0000256" key="7">
    <source>
        <dbReference type="HAMAP-Rule" id="MF_01337"/>
    </source>
</evidence>
<dbReference type="InterPro" id="IPR057268">
    <property type="entry name" value="Ribosomal_L18"/>
</dbReference>
<comment type="caution">
    <text evidence="8">The sequence shown here is derived from an EMBL/GenBank/DDBJ whole genome shotgun (WGS) entry which is preliminary data.</text>
</comment>
<dbReference type="InterPro" id="IPR005484">
    <property type="entry name" value="Ribosomal_uL18_bac/plant/anim"/>
</dbReference>
<gene>
    <name evidence="7" type="primary">rplR</name>
    <name evidence="8" type="ORF">EOT05_03500</name>
</gene>
<evidence type="ECO:0000256" key="3">
    <source>
        <dbReference type="ARBA" id="ARBA00022884"/>
    </source>
</evidence>
<keyword evidence="2 7" id="KW-0699">rRNA-binding</keyword>
<evidence type="ECO:0000313" key="9">
    <source>
        <dbReference type="Proteomes" id="UP000289257"/>
    </source>
</evidence>
<evidence type="ECO:0000256" key="1">
    <source>
        <dbReference type="ARBA" id="ARBA00007116"/>
    </source>
</evidence>
<dbReference type="GO" id="GO:0003735">
    <property type="term" value="F:structural constituent of ribosome"/>
    <property type="evidence" value="ECO:0007669"/>
    <property type="project" value="InterPro"/>
</dbReference>
<dbReference type="Gene3D" id="3.30.420.100">
    <property type="match status" value="1"/>
</dbReference>
<evidence type="ECO:0000256" key="2">
    <source>
        <dbReference type="ARBA" id="ARBA00022730"/>
    </source>
</evidence>
<dbReference type="EMBL" id="SCKX01000001">
    <property type="protein sequence ID" value="RWZ78785.1"/>
    <property type="molecule type" value="Genomic_DNA"/>
</dbReference>
<dbReference type="GO" id="GO:0008097">
    <property type="term" value="F:5S rRNA binding"/>
    <property type="evidence" value="ECO:0007669"/>
    <property type="project" value="TreeGrafter"/>
</dbReference>
<dbReference type="PANTHER" id="PTHR12899">
    <property type="entry name" value="39S RIBOSOMAL PROTEIN L18, MITOCHONDRIAL"/>
    <property type="match status" value="1"/>
</dbReference>
<keyword evidence="9" id="KW-1185">Reference proteome</keyword>
<dbReference type="HAMAP" id="MF_01337_B">
    <property type="entry name" value="Ribosomal_uL18_B"/>
    <property type="match status" value="1"/>
</dbReference>
<evidence type="ECO:0000256" key="5">
    <source>
        <dbReference type="ARBA" id="ARBA00023274"/>
    </source>
</evidence>
<dbReference type="PANTHER" id="PTHR12899:SF3">
    <property type="entry name" value="LARGE RIBOSOMAL SUBUNIT PROTEIN UL18M"/>
    <property type="match status" value="1"/>
</dbReference>
<dbReference type="AlphaFoldDB" id="A0A4Q0AHW7"/>
<accession>A0A4Q0AHW7</accession>
<dbReference type="Proteomes" id="UP000289257">
    <property type="component" value="Unassembled WGS sequence"/>
</dbReference>
<sequence>MSTLAKKLLNQRLRAARVRAKITGTDVRPRLTVTISNKHISAQIIDDIAKKTIVSSTTVGSKQTGTMTDQAKFIGTDIAKKAKKSNITTIVFDRNGRQYAKRLSALADAARKEGLEF</sequence>
<keyword evidence="4 7" id="KW-0689">Ribosomal protein</keyword>
<reference evidence="8" key="1">
    <citation type="submission" date="2019-01" db="EMBL/GenBank/DDBJ databases">
        <title>Genomic signatures and co-occurrence patterns of the ultra-small Saccharimodia (Patescibacteria phylum) suggest a symbiotic lifestyle.</title>
        <authorList>
            <person name="Lemos L."/>
            <person name="Medeiros J."/>
            <person name="Andreote F."/>
            <person name="Fernandes G."/>
            <person name="Varani A."/>
            <person name="Oliveira G."/>
            <person name="Pylro V."/>
        </authorList>
    </citation>
    <scope>NUCLEOTIDE SEQUENCE [LARGE SCALE GENOMIC DNA]</scope>
    <source>
        <strain evidence="8">AMD02</strain>
    </source>
</reference>
<dbReference type="SUPFAM" id="SSF53137">
    <property type="entry name" value="Translational machinery components"/>
    <property type="match status" value="1"/>
</dbReference>
<comment type="subunit">
    <text evidence="7">Part of the 50S ribosomal subunit; part of the 5S rRNA/L5/L18/L25 subcomplex. Contacts the 5S and 23S rRNAs.</text>
</comment>
<evidence type="ECO:0000256" key="4">
    <source>
        <dbReference type="ARBA" id="ARBA00022980"/>
    </source>
</evidence>
<evidence type="ECO:0000313" key="8">
    <source>
        <dbReference type="EMBL" id="RWZ78785.1"/>
    </source>
</evidence>
<comment type="function">
    <text evidence="7">This is one of the proteins that bind and probably mediate the attachment of the 5S RNA into the large ribosomal subunit, where it forms part of the central protuberance.</text>
</comment>
<dbReference type="Pfam" id="PF00861">
    <property type="entry name" value="Ribosomal_L18p"/>
    <property type="match status" value="1"/>
</dbReference>
<organism evidence="8 9">
    <name type="scientific">Candidatus Microsaccharimonas sossegonensis</name>
    <dbReference type="NCBI Taxonomy" id="2506948"/>
    <lineage>
        <taxon>Bacteria</taxon>
        <taxon>Candidatus Saccharimonadota</taxon>
        <taxon>Candidatus Saccharimonadia</taxon>
        <taxon>Candidatus Saccharimonadales</taxon>
        <taxon>Candidatus Saccharimonadaceae</taxon>
        <taxon>Candidatus Microsaccharimonas</taxon>
    </lineage>
</organism>
<dbReference type="GO" id="GO:0022625">
    <property type="term" value="C:cytosolic large ribosomal subunit"/>
    <property type="evidence" value="ECO:0007669"/>
    <property type="project" value="TreeGrafter"/>
</dbReference>
<dbReference type="GO" id="GO:0006412">
    <property type="term" value="P:translation"/>
    <property type="evidence" value="ECO:0007669"/>
    <property type="project" value="UniProtKB-UniRule"/>
</dbReference>
<evidence type="ECO:0000256" key="6">
    <source>
        <dbReference type="ARBA" id="ARBA00035197"/>
    </source>
</evidence>
<protein>
    <recommendedName>
        <fullName evidence="6 7">Large ribosomal subunit protein uL18</fullName>
    </recommendedName>
</protein>
<dbReference type="InterPro" id="IPR004389">
    <property type="entry name" value="Ribosomal_uL18_bac-type"/>
</dbReference>
<dbReference type="CDD" id="cd00432">
    <property type="entry name" value="Ribosomal_L18_L5e"/>
    <property type="match status" value="1"/>
</dbReference>
<dbReference type="NCBIfam" id="TIGR00060">
    <property type="entry name" value="L18_bact"/>
    <property type="match status" value="1"/>
</dbReference>
<keyword evidence="3 7" id="KW-0694">RNA-binding</keyword>
<name>A0A4Q0AHW7_9BACT</name>
<proteinExistence type="inferred from homology"/>
<comment type="similarity">
    <text evidence="1 7">Belongs to the universal ribosomal protein uL18 family.</text>
</comment>